<comment type="similarity">
    <text evidence="2 5 6">Belongs to the uricase family.</text>
</comment>
<dbReference type="PROSITE" id="PS00366">
    <property type="entry name" value="URICASE"/>
    <property type="match status" value="1"/>
</dbReference>
<evidence type="ECO:0000256" key="1">
    <source>
        <dbReference type="ARBA" id="ARBA00004831"/>
    </source>
</evidence>
<dbReference type="InterPro" id="IPR019842">
    <property type="entry name" value="Uricase_CS"/>
</dbReference>
<evidence type="ECO:0000256" key="2">
    <source>
        <dbReference type="ARBA" id="ARBA00009760"/>
    </source>
</evidence>
<sequence length="305" mass="33852">MPIRLGPNQYGKAENRVVRVYRDTPRHQIRDLNVSTALRGRFEDAHTSGDQRDVLPTDTQKNTVFAFAKKHGIASPEEFATLLADRFLEAAPAADGARIEVEEYTWDRIPVDGVEHDHAFVRSGQGVRTAVVTVDGRGDDRVVQVVSGISDLVVLKSTGSEFHGFLKDEYTTLPETTDRILATSLVVRWRYDTDAIAQGIDWTKSWDAIRALLLQRFAEIHSLALQQTLHGMGTAVLEQHPEVAEVKFSAPNKHHFLSDLSPFGMENPGEVFYAADRPYGLIEASVVRDEASEPGNAWLGTPGFC</sequence>
<dbReference type="Proteomes" id="UP001501821">
    <property type="component" value="Unassembled WGS sequence"/>
</dbReference>
<evidence type="ECO:0000313" key="8">
    <source>
        <dbReference type="Proteomes" id="UP001501821"/>
    </source>
</evidence>
<name>A0ABP7J2A9_9ACTN</name>
<accession>A0ABP7J2A9</accession>
<comment type="caution">
    <text evidence="7">The sequence shown here is derived from an EMBL/GenBank/DDBJ whole genome shotgun (WGS) entry which is preliminary data.</text>
</comment>
<comment type="pathway">
    <text evidence="1 5">Purine metabolism; urate degradation; (S)-allantoin from urate: step 1/3.</text>
</comment>
<dbReference type="PANTHER" id="PTHR42874">
    <property type="entry name" value="URICASE"/>
    <property type="match status" value="1"/>
</dbReference>
<comment type="function">
    <text evidence="5 6">Catalyzes the oxidation of uric acid to 5-hydroxyisourate, which is further processed to form (S)-allantoin.</text>
</comment>
<evidence type="ECO:0000256" key="5">
    <source>
        <dbReference type="PIRNR" id="PIRNR000241"/>
    </source>
</evidence>
<dbReference type="PANTHER" id="PTHR42874:SF1">
    <property type="entry name" value="URICASE"/>
    <property type="match status" value="1"/>
</dbReference>
<reference evidence="8" key="1">
    <citation type="journal article" date="2019" name="Int. J. Syst. Evol. Microbiol.">
        <title>The Global Catalogue of Microorganisms (GCM) 10K type strain sequencing project: providing services to taxonomists for standard genome sequencing and annotation.</title>
        <authorList>
            <consortium name="The Broad Institute Genomics Platform"/>
            <consortium name="The Broad Institute Genome Sequencing Center for Infectious Disease"/>
            <person name="Wu L."/>
            <person name="Ma J."/>
        </authorList>
    </citation>
    <scope>NUCLEOTIDE SEQUENCE [LARGE SCALE GENOMIC DNA]</scope>
    <source>
        <strain evidence="8">JCM 16953</strain>
    </source>
</reference>
<dbReference type="InterPro" id="IPR002042">
    <property type="entry name" value="Uricase"/>
</dbReference>
<evidence type="ECO:0000256" key="6">
    <source>
        <dbReference type="RuleBase" id="RU004455"/>
    </source>
</evidence>
<keyword evidence="4 5" id="KW-0560">Oxidoreductase</keyword>
<keyword evidence="8" id="KW-1185">Reference proteome</keyword>
<dbReference type="Gene3D" id="3.10.270.10">
    <property type="entry name" value="Urate Oxidase"/>
    <property type="match status" value="1"/>
</dbReference>
<dbReference type="EC" id="1.7.3.3" evidence="5 6"/>
<gene>
    <name evidence="7" type="primary">pucL</name>
    <name evidence="7" type="ORF">GCM10022242_37490</name>
</gene>
<dbReference type="NCBIfam" id="TIGR03383">
    <property type="entry name" value="urate_oxi"/>
    <property type="match status" value="1"/>
</dbReference>
<dbReference type="PRINTS" id="PR00093">
    <property type="entry name" value="URICASE"/>
</dbReference>
<dbReference type="EMBL" id="BAABAH010000018">
    <property type="protein sequence ID" value="GAA3832910.1"/>
    <property type="molecule type" value="Genomic_DNA"/>
</dbReference>
<dbReference type="PIRSF" id="PIRSF000241">
    <property type="entry name" value="Urate_oxidase"/>
    <property type="match status" value="1"/>
</dbReference>
<comment type="catalytic activity">
    <reaction evidence="5 6">
        <text>urate + O2 + H2O = 5-hydroxyisourate + H2O2</text>
        <dbReference type="Rhea" id="RHEA:21368"/>
        <dbReference type="ChEBI" id="CHEBI:15377"/>
        <dbReference type="ChEBI" id="CHEBI:15379"/>
        <dbReference type="ChEBI" id="CHEBI:16240"/>
        <dbReference type="ChEBI" id="CHEBI:17775"/>
        <dbReference type="ChEBI" id="CHEBI:18072"/>
        <dbReference type="EC" id="1.7.3.3"/>
    </reaction>
</comment>
<evidence type="ECO:0000256" key="4">
    <source>
        <dbReference type="ARBA" id="ARBA00023002"/>
    </source>
</evidence>
<evidence type="ECO:0000313" key="7">
    <source>
        <dbReference type="EMBL" id="GAA3832910.1"/>
    </source>
</evidence>
<organism evidence="7 8">
    <name type="scientific">Nocardioides panacisoli</name>
    <dbReference type="NCBI Taxonomy" id="627624"/>
    <lineage>
        <taxon>Bacteria</taxon>
        <taxon>Bacillati</taxon>
        <taxon>Actinomycetota</taxon>
        <taxon>Actinomycetes</taxon>
        <taxon>Propionibacteriales</taxon>
        <taxon>Nocardioidaceae</taxon>
        <taxon>Nocardioides</taxon>
    </lineage>
</organism>
<protein>
    <recommendedName>
        <fullName evidence="5 6">Uricase</fullName>
        <ecNumber evidence="5 6">1.7.3.3</ecNumber>
    </recommendedName>
    <alternativeName>
        <fullName evidence="5">Urate oxidase</fullName>
    </alternativeName>
</protein>
<dbReference type="Pfam" id="PF01014">
    <property type="entry name" value="Uricase"/>
    <property type="match status" value="2"/>
</dbReference>
<proteinExistence type="inferred from homology"/>
<evidence type="ECO:0000256" key="3">
    <source>
        <dbReference type="ARBA" id="ARBA00022631"/>
    </source>
</evidence>
<keyword evidence="3 5" id="KW-0659">Purine metabolism</keyword>
<dbReference type="RefSeq" id="WP_344778365.1">
    <property type="nucleotide sequence ID" value="NZ_BAABAH010000018.1"/>
</dbReference>
<dbReference type="SUPFAM" id="SSF55620">
    <property type="entry name" value="Tetrahydrobiopterin biosynthesis enzymes-like"/>
    <property type="match status" value="2"/>
</dbReference>